<gene>
    <name evidence="2" type="ORF">AMRN_0752</name>
    <name evidence="3" type="ORF">CPH92_13695</name>
</gene>
<dbReference type="RefSeq" id="WP_099312678.1">
    <property type="nucleotide sequence ID" value="NZ_CP032101.1"/>
</dbReference>
<name>A0A347TIS8_9BACT</name>
<proteinExistence type="predicted"/>
<dbReference type="Proteomes" id="UP000224740">
    <property type="component" value="Unassembled WGS sequence"/>
</dbReference>
<keyword evidence="1" id="KW-0812">Transmembrane</keyword>
<keyword evidence="4" id="KW-1185">Reference proteome</keyword>
<accession>A0A347TIS8</accession>
<keyword evidence="1" id="KW-0472">Membrane</keyword>
<evidence type="ECO:0000256" key="1">
    <source>
        <dbReference type="SAM" id="Phobius"/>
    </source>
</evidence>
<dbReference type="KEGG" id="amar:AMRN_0752"/>
<dbReference type="Proteomes" id="UP000264693">
    <property type="component" value="Chromosome"/>
</dbReference>
<evidence type="ECO:0000313" key="2">
    <source>
        <dbReference type="EMBL" id="AXX86506.1"/>
    </source>
</evidence>
<evidence type="ECO:0000313" key="3">
    <source>
        <dbReference type="EMBL" id="PHO14085.1"/>
    </source>
</evidence>
<organism evidence="2 5">
    <name type="scientific">Malaciobacter marinus</name>
    <dbReference type="NCBI Taxonomy" id="505249"/>
    <lineage>
        <taxon>Bacteria</taxon>
        <taxon>Pseudomonadati</taxon>
        <taxon>Campylobacterota</taxon>
        <taxon>Epsilonproteobacteria</taxon>
        <taxon>Campylobacterales</taxon>
        <taxon>Arcobacteraceae</taxon>
        <taxon>Malaciobacter</taxon>
    </lineage>
</organism>
<reference evidence="3" key="2">
    <citation type="submission" date="2017-09" db="EMBL/GenBank/DDBJ databases">
        <authorList>
            <person name="Perez-Cataluna A."/>
            <person name="Figueras M.J."/>
            <person name="Salas-Masso N."/>
        </authorList>
    </citation>
    <scope>NUCLEOTIDE SEQUENCE</scope>
    <source>
        <strain evidence="3">CECT 7727</strain>
    </source>
</reference>
<reference evidence="2 5" key="3">
    <citation type="submission" date="2018-08" db="EMBL/GenBank/DDBJ databases">
        <title>Complete genome of the Arcobacter marinus type strain JCM 15502.</title>
        <authorList>
            <person name="Miller W.G."/>
            <person name="Yee E."/>
            <person name="Huynh S."/>
            <person name="Parker C.T."/>
        </authorList>
    </citation>
    <scope>NUCLEOTIDE SEQUENCE [LARGE SCALE GENOMIC DNA]</scope>
    <source>
        <strain evidence="2 5">JCM 15502</strain>
    </source>
</reference>
<evidence type="ECO:0000313" key="4">
    <source>
        <dbReference type="Proteomes" id="UP000224740"/>
    </source>
</evidence>
<protein>
    <submittedName>
        <fullName evidence="2">Putative membrane protein</fullName>
    </submittedName>
</protein>
<dbReference type="EMBL" id="CP032101">
    <property type="protein sequence ID" value="AXX86506.1"/>
    <property type="molecule type" value="Genomic_DNA"/>
</dbReference>
<keyword evidence="1" id="KW-1133">Transmembrane helix</keyword>
<evidence type="ECO:0000313" key="5">
    <source>
        <dbReference type="Proteomes" id="UP000264693"/>
    </source>
</evidence>
<dbReference type="AlphaFoldDB" id="A0A347TIS8"/>
<reference evidence="4" key="1">
    <citation type="submission" date="2017-09" db="EMBL/GenBank/DDBJ databases">
        <title>Arcobacter canalis sp. nov., a new species isolated from a water canal contaminated with urban sewage.</title>
        <authorList>
            <person name="Perez-Cataluna A."/>
            <person name="Salas-Masso N."/>
            <person name="Figueras M.J."/>
        </authorList>
    </citation>
    <scope>NUCLEOTIDE SEQUENCE [LARGE SCALE GENOMIC DNA]</scope>
    <source>
        <strain evidence="4">CECT 7727</strain>
    </source>
</reference>
<feature type="transmembrane region" description="Helical" evidence="1">
    <location>
        <begin position="7"/>
        <end position="32"/>
    </location>
</feature>
<dbReference type="EMBL" id="NXAO01000087">
    <property type="protein sequence ID" value="PHO14085.1"/>
    <property type="molecule type" value="Genomic_DNA"/>
</dbReference>
<feature type="transmembrane region" description="Helical" evidence="1">
    <location>
        <begin position="52"/>
        <end position="74"/>
    </location>
</feature>
<sequence length="83" mass="8716">MTGKQIGGIILIIAGLLVGFVGLINVLDLIGAQGNEMIEMGLQMSGTSMTSLWIKYGVITAVGVVLLIVGIMFAKKPIPQETK</sequence>